<dbReference type="PIRSF" id="PIRSF000370">
    <property type="entry name" value="QueE"/>
    <property type="match status" value="1"/>
</dbReference>
<comment type="caution">
    <text evidence="10">The sequence shown here is derived from an EMBL/GenBank/DDBJ whole genome shotgun (WGS) entry which is preliminary data.</text>
</comment>
<dbReference type="CDD" id="cd01335">
    <property type="entry name" value="Radical_SAM"/>
    <property type="match status" value="1"/>
</dbReference>
<evidence type="ECO:0000256" key="1">
    <source>
        <dbReference type="ARBA" id="ARBA00022485"/>
    </source>
</evidence>
<evidence type="ECO:0000256" key="8">
    <source>
        <dbReference type="HAMAP-Rule" id="MF_00917"/>
    </source>
</evidence>
<comment type="cofactor">
    <cofactor evidence="8">
        <name>Mg(2+)</name>
        <dbReference type="ChEBI" id="CHEBI:18420"/>
    </cofactor>
</comment>
<feature type="binding site" evidence="8">
    <location>
        <position position="96"/>
    </location>
    <ligand>
        <name>substrate</name>
    </ligand>
</feature>
<evidence type="ECO:0000256" key="2">
    <source>
        <dbReference type="ARBA" id="ARBA00022691"/>
    </source>
</evidence>
<keyword evidence="5 8" id="KW-0408">Iron</keyword>
<evidence type="ECO:0000313" key="11">
    <source>
        <dbReference type="Proteomes" id="UP001154265"/>
    </source>
</evidence>
<feature type="binding site" evidence="8">
    <location>
        <begin position="16"/>
        <end position="18"/>
    </location>
    <ligand>
        <name>substrate</name>
    </ligand>
</feature>
<keyword evidence="2 8" id="KW-0949">S-adenosyl-L-methionine</keyword>
<comment type="subunit">
    <text evidence="8">Homodimer.</text>
</comment>
<reference evidence="10" key="1">
    <citation type="journal article" date="2022" name="Genome Biol. Evol.">
        <title>A New Gene Family Diagnostic for Intracellular Biomineralization of Amorphous Ca Carbonates by Cyanobacteria.</title>
        <authorList>
            <person name="Benzerara K."/>
            <person name="Duprat E."/>
            <person name="Bitard-Feildel T."/>
            <person name="Caumes G."/>
            <person name="Cassier-Chauvat C."/>
            <person name="Chauvat F."/>
            <person name="Dezi M."/>
            <person name="Diop S.I."/>
            <person name="Gaschignard G."/>
            <person name="Gorgen S."/>
            <person name="Gugger M."/>
            <person name="Lopez-Garcia P."/>
            <person name="Millet M."/>
            <person name="Skouri-Panet F."/>
            <person name="Moreira D."/>
            <person name="Callebaut I."/>
        </authorList>
    </citation>
    <scope>NUCLEOTIDE SEQUENCE</scope>
    <source>
        <strain evidence="10">G9</strain>
    </source>
</reference>
<feature type="binding site" evidence="8">
    <location>
        <position position="98"/>
    </location>
    <ligand>
        <name>S-adenosyl-L-methionine</name>
        <dbReference type="ChEBI" id="CHEBI:59789"/>
    </ligand>
</feature>
<protein>
    <recommendedName>
        <fullName evidence="8">7-carboxy-7-deazaguanine synthase</fullName>
        <shortName evidence="8">CDG synthase</shortName>
        <ecNumber evidence="8">4.3.99.3</ecNumber>
    </recommendedName>
    <alternativeName>
        <fullName evidence="8">Queuosine biosynthesis protein QueE</fullName>
    </alternativeName>
</protein>
<evidence type="ECO:0000313" key="10">
    <source>
        <dbReference type="EMBL" id="MDG2992053.1"/>
    </source>
</evidence>
<dbReference type="Proteomes" id="UP001154265">
    <property type="component" value="Unassembled WGS sequence"/>
</dbReference>
<gene>
    <name evidence="8" type="primary">queE</name>
    <name evidence="10" type="ORF">L3556_14100</name>
</gene>
<organism evidence="10 11">
    <name type="scientific">Candidatus Synechococcus calcipolaris G9</name>
    <dbReference type="NCBI Taxonomy" id="1497997"/>
    <lineage>
        <taxon>Bacteria</taxon>
        <taxon>Bacillati</taxon>
        <taxon>Cyanobacteriota</taxon>
        <taxon>Cyanophyceae</taxon>
        <taxon>Synechococcales</taxon>
        <taxon>Synechococcaceae</taxon>
        <taxon>Synechococcus</taxon>
    </lineage>
</organism>
<reference evidence="10" key="2">
    <citation type="submission" date="2022-01" db="EMBL/GenBank/DDBJ databases">
        <authorList>
            <person name="Zivanovic Y."/>
            <person name="Moreira D."/>
            <person name="Lopez-Garcia P."/>
        </authorList>
    </citation>
    <scope>NUCLEOTIDE SEQUENCE</scope>
    <source>
        <strain evidence="10">G9</strain>
    </source>
</reference>
<evidence type="ECO:0000256" key="6">
    <source>
        <dbReference type="ARBA" id="ARBA00023014"/>
    </source>
</evidence>
<keyword evidence="11" id="KW-1185">Reference proteome</keyword>
<dbReference type="PROSITE" id="PS51918">
    <property type="entry name" value="RADICAL_SAM"/>
    <property type="match status" value="1"/>
</dbReference>
<evidence type="ECO:0000256" key="3">
    <source>
        <dbReference type="ARBA" id="ARBA00022723"/>
    </source>
</evidence>
<dbReference type="Pfam" id="PF04055">
    <property type="entry name" value="Radical_SAM"/>
    <property type="match status" value="1"/>
</dbReference>
<evidence type="ECO:0000256" key="5">
    <source>
        <dbReference type="ARBA" id="ARBA00023004"/>
    </source>
</evidence>
<feature type="binding site" evidence="8">
    <location>
        <position position="39"/>
    </location>
    <ligand>
        <name>[4Fe-4S] cluster</name>
        <dbReference type="ChEBI" id="CHEBI:49883"/>
        <note>4Fe-4S-S-AdoMet</note>
    </ligand>
</feature>
<keyword evidence="8" id="KW-0671">Queuosine biosynthesis</keyword>
<comment type="caution">
    <text evidence="8">Lacks conserved residue(s) required for the propagation of feature annotation.</text>
</comment>
<accession>A0ABT6F2P2</accession>
<dbReference type="SFLD" id="SFLDS00029">
    <property type="entry name" value="Radical_SAM"/>
    <property type="match status" value="1"/>
</dbReference>
<dbReference type="HAMAP" id="MF_00917">
    <property type="entry name" value="QueE"/>
    <property type="match status" value="1"/>
</dbReference>
<dbReference type="InterPro" id="IPR058240">
    <property type="entry name" value="rSAM_sf"/>
</dbReference>
<dbReference type="PANTHER" id="PTHR42836:SF1">
    <property type="entry name" value="7-CARBOXY-7-DEAZAGUANINE SYNTHASE"/>
    <property type="match status" value="1"/>
</dbReference>
<dbReference type="EMBL" id="JAKKUT010000007">
    <property type="protein sequence ID" value="MDG2992053.1"/>
    <property type="molecule type" value="Genomic_DNA"/>
</dbReference>
<keyword evidence="1 8" id="KW-0004">4Fe-4S</keyword>
<dbReference type="SUPFAM" id="SSF102114">
    <property type="entry name" value="Radical SAM enzymes"/>
    <property type="match status" value="1"/>
</dbReference>
<proteinExistence type="inferred from homology"/>
<dbReference type="RefSeq" id="WP_277867976.1">
    <property type="nucleotide sequence ID" value="NZ_JAKKUT010000007.1"/>
</dbReference>
<dbReference type="PANTHER" id="PTHR42836">
    <property type="entry name" value="7-CARBOXY-7-DEAZAGUANINE SYNTHASE"/>
    <property type="match status" value="1"/>
</dbReference>
<keyword evidence="6 8" id="KW-0411">Iron-sulfur</keyword>
<sequence length="256" mass="28800">MESTNTAPLIELFSAIQGEGANVGTRQLFIRFAGCDLRCRYCDSAHTWHPPRQCQIELTPGERDFISVPNPVTLEQLLTWCDRQNHPGLHDSISLTGGEPLLQAKFLSQLLPRLKQRTSLPLYLETGGHHPDALPPLLPYLDSIGMDIKLPSVSGECHWSAHRTFLELCHQAKVDVFCKVIISHATSDRDREQLRSLIAAIDPHIPIFLQPVTPIGTGRHTLPPDPGQVLLWQAALKEHLRIVRVIPQTHKFIQQR</sequence>
<comment type="similarity">
    <text evidence="8">Belongs to the radical SAM superfamily. 7-carboxy-7-deazaguanine synthase family.</text>
</comment>
<dbReference type="InterPro" id="IPR013785">
    <property type="entry name" value="Aldolase_TIM"/>
</dbReference>
<dbReference type="EC" id="4.3.99.3" evidence="8"/>
<evidence type="ECO:0000256" key="7">
    <source>
        <dbReference type="ARBA" id="ARBA00023239"/>
    </source>
</evidence>
<dbReference type="InterPro" id="IPR024924">
    <property type="entry name" value="7-CO-7-deazaguanine_synth-like"/>
</dbReference>
<feature type="binding site" evidence="8">
    <location>
        <position position="31"/>
    </location>
    <ligand>
        <name>substrate</name>
    </ligand>
</feature>
<evidence type="ECO:0000256" key="4">
    <source>
        <dbReference type="ARBA" id="ARBA00022842"/>
    </source>
</evidence>
<feature type="binding site" evidence="8">
    <location>
        <position position="44"/>
    </location>
    <ligand>
        <name>Mg(2+)</name>
        <dbReference type="ChEBI" id="CHEBI:18420"/>
    </ligand>
</feature>
<keyword evidence="3 8" id="KW-0479">Metal-binding</keyword>
<dbReference type="Gene3D" id="3.20.20.70">
    <property type="entry name" value="Aldolase class I"/>
    <property type="match status" value="1"/>
</dbReference>
<comment type="cofactor">
    <cofactor evidence="8">
        <name>[4Fe-4S] cluster</name>
        <dbReference type="ChEBI" id="CHEBI:49883"/>
    </cofactor>
    <text evidence="8">Binds 1 [4Fe-4S] cluster. The cluster is coordinated with 3 cysteines and an exchangeable S-adenosyl-L-methionine.</text>
</comment>
<comment type="pathway">
    <text evidence="8">Purine metabolism; 7-cyano-7-deazaguanine biosynthesis.</text>
</comment>
<comment type="cofactor">
    <cofactor evidence="8">
        <name>S-adenosyl-L-methionine</name>
        <dbReference type="ChEBI" id="CHEBI:59789"/>
    </cofactor>
    <text evidence="8">Binds 1 S-adenosyl-L-methionine per subunit.</text>
</comment>
<comment type="catalytic activity">
    <reaction evidence="8">
        <text>6-carboxy-5,6,7,8-tetrahydropterin + H(+) = 7-carboxy-7-carbaguanine + NH4(+)</text>
        <dbReference type="Rhea" id="RHEA:27974"/>
        <dbReference type="ChEBI" id="CHEBI:15378"/>
        <dbReference type="ChEBI" id="CHEBI:28938"/>
        <dbReference type="ChEBI" id="CHEBI:61032"/>
        <dbReference type="ChEBI" id="CHEBI:61036"/>
        <dbReference type="EC" id="4.3.99.3"/>
    </reaction>
</comment>
<feature type="domain" description="Radical SAM core" evidence="9">
    <location>
        <begin position="22"/>
        <end position="256"/>
    </location>
</feature>
<evidence type="ECO:0000259" key="9">
    <source>
        <dbReference type="PROSITE" id="PS51918"/>
    </source>
</evidence>
<feature type="binding site" evidence="8">
    <location>
        <position position="35"/>
    </location>
    <ligand>
        <name>[4Fe-4S] cluster</name>
        <dbReference type="ChEBI" id="CHEBI:49883"/>
        <note>4Fe-4S-S-AdoMet</note>
    </ligand>
</feature>
<comment type="function">
    <text evidence="8">Catalyzes the complex heterocyclic radical-mediated conversion of 6-carboxy-5,6,7,8-tetrahydropterin (CPH4) to 7-carboxy-7-deazaguanine (CDG), a step common to the biosynthetic pathways of all 7-deazapurine-containing compounds.</text>
</comment>
<keyword evidence="4 8" id="KW-0460">Magnesium</keyword>
<feature type="binding site" evidence="8">
    <location>
        <begin position="41"/>
        <end position="43"/>
    </location>
    <ligand>
        <name>S-adenosyl-L-methionine</name>
        <dbReference type="ChEBI" id="CHEBI:59789"/>
    </ligand>
</feature>
<keyword evidence="7 8" id="KW-0456">Lyase</keyword>
<dbReference type="InterPro" id="IPR007197">
    <property type="entry name" value="rSAM"/>
</dbReference>
<name>A0ABT6F2P2_9SYNE</name>
<feature type="binding site" evidence="8">
    <location>
        <position position="42"/>
    </location>
    <ligand>
        <name>[4Fe-4S] cluster</name>
        <dbReference type="ChEBI" id="CHEBI:49883"/>
        <note>4Fe-4S-S-AdoMet</note>
    </ligand>
</feature>